<accession>A0A7S3LKH1</accession>
<dbReference type="AlphaFoldDB" id="A0A7S3LKH1"/>
<gene>
    <name evidence="1" type="ORF">ASTO00021_LOCUS4479</name>
</gene>
<organism evidence="1">
    <name type="scientific">Aplanochytrium stocchinoi</name>
    <dbReference type="NCBI Taxonomy" id="215587"/>
    <lineage>
        <taxon>Eukaryota</taxon>
        <taxon>Sar</taxon>
        <taxon>Stramenopiles</taxon>
        <taxon>Bigyra</taxon>
        <taxon>Labyrinthulomycetes</taxon>
        <taxon>Thraustochytrida</taxon>
        <taxon>Thraustochytriidae</taxon>
        <taxon>Aplanochytrium</taxon>
    </lineage>
</organism>
<proteinExistence type="predicted"/>
<dbReference type="Gene3D" id="1.25.40.530">
    <property type="entry name" value="MyTH4 domain"/>
    <property type="match status" value="1"/>
</dbReference>
<name>A0A7S3LKH1_9STRA</name>
<evidence type="ECO:0000313" key="1">
    <source>
        <dbReference type="EMBL" id="CAE0434175.1"/>
    </source>
</evidence>
<protein>
    <submittedName>
        <fullName evidence="1">Uncharacterized protein</fullName>
    </submittedName>
</protein>
<dbReference type="InterPro" id="IPR038185">
    <property type="entry name" value="MyTH4_dom_sf"/>
</dbReference>
<dbReference type="EMBL" id="HBIN01006143">
    <property type="protein sequence ID" value="CAE0434175.1"/>
    <property type="molecule type" value="Transcribed_RNA"/>
</dbReference>
<dbReference type="PROSITE" id="PS50096">
    <property type="entry name" value="IQ"/>
    <property type="match status" value="1"/>
</dbReference>
<sequence length="641" mass="74042">MVLYRAQEHRLLLLLRNLALETIIPKIQAIVRRYTVRNFVAEIRQAEDKIEKAMKTGNSKSIERALKNASTRFYTSIPEYDYQPRNVELAKIMLGELKEWERLEFEVEKIGMIHTSSDFEGMKRIYNEVTSLMKNQKTSSDNAKVDYYGNKLYIFPRLTARQWGLKEEIQECMDVSTIGQIEAEIEQQVNVIFNRQQLEELVKEAGEIGHKSDMVRRGRRFLEKLRDLDQAAISAVKCVSRTQLVRVVELAEQLHQESRYIEAAKGLLALETRSFIEKEFIRAKEVGDIERMIHREIRLLMEFKYGLDFTEREEIQESLTKTENRRERFVDLLGEEHVSLDFRLERINNLRSYDSFAKAAGFTKLFSRNKIKQNMLLWTNTMIPTSLTLCREERQLNENLVLDTLVDDTIKQGVKKIIDEAKQKVKIFKAEAKANFKNILEYTGEIMCEDPDSAAKQLLQRGVDAFNNGDDDLISEMYMQMIKQLKNPTGRSQMTAPILDITQTYTDTFESSRSLCTPYGNALALLAMMVSTIPLGTTLNSYDPDSDEVTFEDRVVFWILGNLRTTQTKKYLTAIHNVKYGGGINKEIPDPVNLRAQFADTVSRYSVGSNIDLDDGPTADKVDLYLLPPKEITFEELLLEN</sequence>
<reference evidence="1" key="1">
    <citation type="submission" date="2021-01" db="EMBL/GenBank/DDBJ databases">
        <authorList>
            <person name="Corre E."/>
            <person name="Pelletier E."/>
            <person name="Niang G."/>
            <person name="Scheremetjew M."/>
            <person name="Finn R."/>
            <person name="Kale V."/>
            <person name="Holt S."/>
            <person name="Cochrane G."/>
            <person name="Meng A."/>
            <person name="Brown T."/>
            <person name="Cohen L."/>
        </authorList>
    </citation>
    <scope>NUCLEOTIDE SEQUENCE</scope>
    <source>
        <strain evidence="1">GSBS06</strain>
    </source>
</reference>